<proteinExistence type="inferred from homology"/>
<comment type="similarity">
    <text evidence="2">Belongs to the acyl-CoA dehydrogenase family.</text>
</comment>
<reference evidence="7" key="2">
    <citation type="journal article" date="2023" name="IMA Fungus">
        <title>Comparative genomic study of the Penicillium genus elucidates a diverse pangenome and 15 lateral gene transfer events.</title>
        <authorList>
            <person name="Petersen C."/>
            <person name="Sorensen T."/>
            <person name="Nielsen M.R."/>
            <person name="Sondergaard T.E."/>
            <person name="Sorensen J.L."/>
            <person name="Fitzpatrick D.A."/>
            <person name="Frisvad J.C."/>
            <person name="Nielsen K.L."/>
        </authorList>
    </citation>
    <scope>NUCLEOTIDE SEQUENCE</scope>
    <source>
        <strain evidence="7">IBT 20477</strain>
    </source>
</reference>
<dbReference type="InterPro" id="IPR036250">
    <property type="entry name" value="AcylCo_DH-like_C"/>
</dbReference>
<dbReference type="OrthoDB" id="10016597at2759"/>
<dbReference type="InterPro" id="IPR046373">
    <property type="entry name" value="Acyl-CoA_Oxase/DH_mid-dom_sf"/>
</dbReference>
<evidence type="ECO:0000256" key="4">
    <source>
        <dbReference type="ARBA" id="ARBA00022827"/>
    </source>
</evidence>
<dbReference type="PANTHER" id="PTHR43884:SF12">
    <property type="entry name" value="ISOVALERYL-COA DEHYDROGENASE, MITOCHONDRIAL-RELATED"/>
    <property type="match status" value="1"/>
</dbReference>
<dbReference type="EMBL" id="JAPQKQ010000003">
    <property type="protein sequence ID" value="KAJ5203386.1"/>
    <property type="molecule type" value="Genomic_DNA"/>
</dbReference>
<comment type="caution">
    <text evidence="7">The sequence shown here is derived from an EMBL/GenBank/DDBJ whole genome shotgun (WGS) entry which is preliminary data.</text>
</comment>
<organism evidence="7 8">
    <name type="scientific">Penicillium cf. viridicatum</name>
    <dbReference type="NCBI Taxonomy" id="2972119"/>
    <lineage>
        <taxon>Eukaryota</taxon>
        <taxon>Fungi</taxon>
        <taxon>Dikarya</taxon>
        <taxon>Ascomycota</taxon>
        <taxon>Pezizomycotina</taxon>
        <taxon>Eurotiomycetes</taxon>
        <taxon>Eurotiomycetidae</taxon>
        <taxon>Eurotiales</taxon>
        <taxon>Aspergillaceae</taxon>
        <taxon>Penicillium</taxon>
    </lineage>
</organism>
<evidence type="ECO:0000256" key="2">
    <source>
        <dbReference type="ARBA" id="ARBA00009347"/>
    </source>
</evidence>
<dbReference type="InterPro" id="IPR013786">
    <property type="entry name" value="AcylCoA_DH/ox_N"/>
</dbReference>
<dbReference type="CDD" id="cd00567">
    <property type="entry name" value="ACAD"/>
    <property type="match status" value="1"/>
</dbReference>
<keyword evidence="3" id="KW-0285">Flavoprotein</keyword>
<keyword evidence="8" id="KW-1185">Reference proteome</keyword>
<dbReference type="Pfam" id="PF00441">
    <property type="entry name" value="Acyl-CoA_dh_1"/>
    <property type="match status" value="1"/>
</dbReference>
<dbReference type="AlphaFoldDB" id="A0A9W9ML56"/>
<dbReference type="Gene3D" id="2.40.110.10">
    <property type="entry name" value="Butyryl-CoA Dehydrogenase, subunit A, domain 2"/>
    <property type="match status" value="1"/>
</dbReference>
<dbReference type="GO" id="GO:0050660">
    <property type="term" value="F:flavin adenine dinucleotide binding"/>
    <property type="evidence" value="ECO:0007669"/>
    <property type="project" value="InterPro"/>
</dbReference>
<dbReference type="GO" id="GO:0003995">
    <property type="term" value="F:acyl-CoA dehydrogenase activity"/>
    <property type="evidence" value="ECO:0007669"/>
    <property type="project" value="TreeGrafter"/>
</dbReference>
<evidence type="ECO:0000256" key="1">
    <source>
        <dbReference type="ARBA" id="ARBA00001974"/>
    </source>
</evidence>
<feature type="domain" description="Acyl-CoA dehydrogenase/oxidase C-terminal" evidence="5">
    <location>
        <begin position="259"/>
        <end position="413"/>
    </location>
</feature>
<accession>A0A9W9ML56</accession>
<dbReference type="InterPro" id="IPR009075">
    <property type="entry name" value="AcylCo_DH/oxidase_C"/>
</dbReference>
<evidence type="ECO:0000259" key="6">
    <source>
        <dbReference type="Pfam" id="PF02771"/>
    </source>
</evidence>
<dbReference type="SUPFAM" id="SSF56645">
    <property type="entry name" value="Acyl-CoA dehydrogenase NM domain-like"/>
    <property type="match status" value="1"/>
</dbReference>
<feature type="domain" description="Acyl-CoA dehydrogenase/oxidase N-terminal" evidence="6">
    <location>
        <begin position="13"/>
        <end position="106"/>
    </location>
</feature>
<dbReference type="SUPFAM" id="SSF47203">
    <property type="entry name" value="Acyl-CoA dehydrogenase C-terminal domain-like"/>
    <property type="match status" value="1"/>
</dbReference>
<dbReference type="GO" id="GO:0046359">
    <property type="term" value="P:butyrate catabolic process"/>
    <property type="evidence" value="ECO:0007669"/>
    <property type="project" value="TreeGrafter"/>
</dbReference>
<protein>
    <submittedName>
        <fullName evidence="7">Acyl-CoA dehydrogenase</fullName>
    </submittedName>
</protein>
<evidence type="ECO:0000313" key="7">
    <source>
        <dbReference type="EMBL" id="KAJ5203386.1"/>
    </source>
</evidence>
<keyword evidence="4" id="KW-0274">FAD</keyword>
<evidence type="ECO:0000259" key="5">
    <source>
        <dbReference type="Pfam" id="PF00441"/>
    </source>
</evidence>
<sequence length="436" mass="46887">MVDFSLSKSEARVQYVARKFAVETLTAARSIYSTHEIYAKRFQVTRPFYKKAVLAGIIKAQIPTDLGGTSTNLVEIAILAEELYAIDPSVSLTILGTGLGLTPIILAYRPELEEFLKPFLLQDGDPLASLVFTEPEGCANWLEDGAPGLQTIAYREGEDWILNGEKTWATNCAGWDFNGADLQCVVCRCTEKDVMAKATCPEDLIMILLVTPLDIERSPGGSFQVLRHQQALGHTGVSGPHVKYTNLRLPAKNLLCPPGSGAAIVSASFGMSAALVGAMSTGIQRAIFNAALDFCKRETRGGTAAIGNHQSVADLLMNIKMRTEASSTRYLTWKATHSMSKSSSGQMDSLELAMEAKIFCSEAAVKSALDAINAVGVSSYDTSLPFSGLLNDALVLPIFDGGNIGVRRRTLQRLLMAKGYDAWATIGTASSDPCVD</sequence>
<dbReference type="PANTHER" id="PTHR43884">
    <property type="entry name" value="ACYL-COA DEHYDROGENASE"/>
    <property type="match status" value="1"/>
</dbReference>
<dbReference type="Proteomes" id="UP001150942">
    <property type="component" value="Unassembled WGS sequence"/>
</dbReference>
<reference evidence="7" key="1">
    <citation type="submission" date="2022-11" db="EMBL/GenBank/DDBJ databases">
        <authorList>
            <person name="Petersen C."/>
        </authorList>
    </citation>
    <scope>NUCLEOTIDE SEQUENCE</scope>
    <source>
        <strain evidence="7">IBT 20477</strain>
    </source>
</reference>
<dbReference type="InterPro" id="IPR037069">
    <property type="entry name" value="AcylCoA_DH/ox_N_sf"/>
</dbReference>
<name>A0A9W9ML56_9EURO</name>
<evidence type="ECO:0000313" key="8">
    <source>
        <dbReference type="Proteomes" id="UP001150942"/>
    </source>
</evidence>
<dbReference type="Gene3D" id="1.10.540.10">
    <property type="entry name" value="Acyl-CoA dehydrogenase/oxidase, N-terminal domain"/>
    <property type="match status" value="1"/>
</dbReference>
<dbReference type="InterPro" id="IPR009100">
    <property type="entry name" value="AcylCoA_DH/oxidase_NM_dom_sf"/>
</dbReference>
<dbReference type="Gene3D" id="1.20.140.10">
    <property type="entry name" value="Butyryl-CoA Dehydrogenase, subunit A, domain 3"/>
    <property type="match status" value="1"/>
</dbReference>
<evidence type="ECO:0000256" key="3">
    <source>
        <dbReference type="ARBA" id="ARBA00022630"/>
    </source>
</evidence>
<gene>
    <name evidence="7" type="ORF">N7449_005465</name>
</gene>
<comment type="cofactor">
    <cofactor evidence="1">
        <name>FAD</name>
        <dbReference type="ChEBI" id="CHEBI:57692"/>
    </cofactor>
</comment>
<dbReference type="Pfam" id="PF02771">
    <property type="entry name" value="Acyl-CoA_dh_N"/>
    <property type="match status" value="1"/>
</dbReference>
<dbReference type="GO" id="GO:0033539">
    <property type="term" value="P:fatty acid beta-oxidation using acyl-CoA dehydrogenase"/>
    <property type="evidence" value="ECO:0007669"/>
    <property type="project" value="TreeGrafter"/>
</dbReference>